<feature type="domain" description="Fibronectin type-III" evidence="2">
    <location>
        <begin position="163"/>
        <end position="267"/>
    </location>
</feature>
<name>A0A9P0B3H8_BRAAE</name>
<evidence type="ECO:0000256" key="1">
    <source>
        <dbReference type="SAM" id="Coils"/>
    </source>
</evidence>
<dbReference type="EMBL" id="OV121134">
    <property type="protein sequence ID" value="CAH0553936.1"/>
    <property type="molecule type" value="Genomic_DNA"/>
</dbReference>
<dbReference type="Proteomes" id="UP001154078">
    <property type="component" value="Chromosome 3"/>
</dbReference>
<gene>
    <name evidence="3" type="ORF">MELIAE_LOCUS5814</name>
</gene>
<accession>A0A9P0B3H8</accession>
<protein>
    <recommendedName>
        <fullName evidence="2">Fibronectin type-III domain-containing protein</fullName>
    </recommendedName>
</protein>
<dbReference type="InterPro" id="IPR036116">
    <property type="entry name" value="FN3_sf"/>
</dbReference>
<dbReference type="PROSITE" id="PS50853">
    <property type="entry name" value="FN3"/>
    <property type="match status" value="1"/>
</dbReference>
<feature type="coiled-coil region" evidence="1">
    <location>
        <begin position="13"/>
        <end position="47"/>
    </location>
</feature>
<dbReference type="SUPFAM" id="SSF49265">
    <property type="entry name" value="Fibronectin type III"/>
    <property type="match status" value="1"/>
</dbReference>
<reference evidence="3" key="1">
    <citation type="submission" date="2021-12" db="EMBL/GenBank/DDBJ databases">
        <authorList>
            <person name="King R."/>
        </authorList>
    </citation>
    <scope>NUCLEOTIDE SEQUENCE</scope>
</reference>
<evidence type="ECO:0000313" key="4">
    <source>
        <dbReference type="Proteomes" id="UP001154078"/>
    </source>
</evidence>
<dbReference type="Gene3D" id="2.60.40.10">
    <property type="entry name" value="Immunoglobulins"/>
    <property type="match status" value="1"/>
</dbReference>
<dbReference type="InterPro" id="IPR013783">
    <property type="entry name" value="Ig-like_fold"/>
</dbReference>
<evidence type="ECO:0000259" key="2">
    <source>
        <dbReference type="PROSITE" id="PS50853"/>
    </source>
</evidence>
<evidence type="ECO:0000313" key="3">
    <source>
        <dbReference type="EMBL" id="CAH0553936.1"/>
    </source>
</evidence>
<proteinExistence type="predicted"/>
<keyword evidence="4" id="KW-1185">Reference proteome</keyword>
<dbReference type="CDD" id="cd00063">
    <property type="entry name" value="FN3"/>
    <property type="match status" value="1"/>
</dbReference>
<sequence>MDKNEVFDTLQAAKVYLHRLKSLDNELESAEKQIDNTFDETEKIINDTFHNLKETITKILVKRQEHLLEQARKVKKGGRHPLEDCRSVVQEKIDCTEKLLKMGDLLLSGKVDGVNEFMKNSSLLGALPEVPELTEVPFISFQYEICNENELTKICSQIGEISRIAPIQISNLGERPGAILVEWQVVENEERCTDIQAFRLQRAFGDVVKEKHLIANFVECYKGLDTQFLVRELQANQLYSFRVCCMFEGSNDWSPWSLPQVSKTNLKSFSWKPSADYTLSNENKIAQTTSNAPEVLISEGPQFLVGHSVEFTLLEVDSSEALIGLLTNEAQTNVNDFKQITDGTFFIDRSGRIYVDRVEKSTMLPEFTKGLNVSFTCELVNNNKVRVNIDSSDKRVTYEWQISPDSKIYFAAQFYSDKWKIMVE</sequence>
<dbReference type="AlphaFoldDB" id="A0A9P0B3H8"/>
<dbReference type="OrthoDB" id="9984427at2759"/>
<keyword evidence="1" id="KW-0175">Coiled coil</keyword>
<organism evidence="3 4">
    <name type="scientific">Brassicogethes aeneus</name>
    <name type="common">Rape pollen beetle</name>
    <name type="synonym">Meligethes aeneus</name>
    <dbReference type="NCBI Taxonomy" id="1431903"/>
    <lineage>
        <taxon>Eukaryota</taxon>
        <taxon>Metazoa</taxon>
        <taxon>Ecdysozoa</taxon>
        <taxon>Arthropoda</taxon>
        <taxon>Hexapoda</taxon>
        <taxon>Insecta</taxon>
        <taxon>Pterygota</taxon>
        <taxon>Neoptera</taxon>
        <taxon>Endopterygota</taxon>
        <taxon>Coleoptera</taxon>
        <taxon>Polyphaga</taxon>
        <taxon>Cucujiformia</taxon>
        <taxon>Nitidulidae</taxon>
        <taxon>Meligethinae</taxon>
        <taxon>Brassicogethes</taxon>
    </lineage>
</organism>
<dbReference type="InterPro" id="IPR003961">
    <property type="entry name" value="FN3_dom"/>
</dbReference>